<keyword evidence="10" id="KW-1185">Reference proteome</keyword>
<keyword evidence="1" id="KW-0813">Transport</keyword>
<proteinExistence type="predicted"/>
<accession>A0A839EF96</accession>
<dbReference type="Gene3D" id="3.40.50.2300">
    <property type="match status" value="1"/>
</dbReference>
<evidence type="ECO:0000256" key="1">
    <source>
        <dbReference type="ARBA" id="ARBA00022448"/>
    </source>
</evidence>
<dbReference type="SUPFAM" id="SSF52794">
    <property type="entry name" value="PTS system IIB component-like"/>
    <property type="match status" value="1"/>
</dbReference>
<dbReference type="PROSITE" id="PS51100">
    <property type="entry name" value="PTS_EIIB_TYPE_3"/>
    <property type="match status" value="1"/>
</dbReference>
<dbReference type="EMBL" id="JACGWX010000003">
    <property type="protein sequence ID" value="MBA8847985.1"/>
    <property type="molecule type" value="Genomic_DNA"/>
</dbReference>
<evidence type="ECO:0000256" key="7">
    <source>
        <dbReference type="PROSITE-ProRule" id="PRU00423"/>
    </source>
</evidence>
<dbReference type="CDD" id="cd00133">
    <property type="entry name" value="PTS_IIB"/>
    <property type="match status" value="1"/>
</dbReference>
<dbReference type="Proteomes" id="UP000585905">
    <property type="component" value="Unassembled WGS sequence"/>
</dbReference>
<dbReference type="Pfam" id="PF02302">
    <property type="entry name" value="PTS_IIB"/>
    <property type="match status" value="1"/>
</dbReference>
<keyword evidence="2" id="KW-0597">Phosphoprotein</keyword>
<dbReference type="AlphaFoldDB" id="A0A839EF96"/>
<dbReference type="RefSeq" id="WP_182490796.1">
    <property type="nucleotide sequence ID" value="NZ_BAAAOV010000001.1"/>
</dbReference>
<dbReference type="InterPro" id="IPR036095">
    <property type="entry name" value="PTS_EIIB-like_sf"/>
</dbReference>
<evidence type="ECO:0000256" key="6">
    <source>
        <dbReference type="ARBA" id="ARBA00022777"/>
    </source>
</evidence>
<dbReference type="InterPro" id="IPR003501">
    <property type="entry name" value="PTS_EIIB_2/3"/>
</dbReference>
<organism evidence="9 10">
    <name type="scientific">Microcella alkalica</name>
    <dbReference type="NCBI Taxonomy" id="355930"/>
    <lineage>
        <taxon>Bacteria</taxon>
        <taxon>Bacillati</taxon>
        <taxon>Actinomycetota</taxon>
        <taxon>Actinomycetes</taxon>
        <taxon>Micrococcales</taxon>
        <taxon>Microbacteriaceae</taxon>
        <taxon>Microcella</taxon>
    </lineage>
</organism>
<gene>
    <name evidence="9" type="ORF">FHX53_001577</name>
</gene>
<dbReference type="GO" id="GO:0016301">
    <property type="term" value="F:kinase activity"/>
    <property type="evidence" value="ECO:0007669"/>
    <property type="project" value="UniProtKB-KW"/>
</dbReference>
<sequence length="110" mass="10933">MTRTVAVVCGSGVSSTFLARGLRGAIADRSLDWAVEPLSVDDLADRADALDLVIVGHHLAADADAVSAALGGRVPAVVLDAPGTGPDAVTAALAHLTSTTSAPSEGEHHG</sequence>
<evidence type="ECO:0000313" key="10">
    <source>
        <dbReference type="Proteomes" id="UP000585905"/>
    </source>
</evidence>
<evidence type="ECO:0000313" key="9">
    <source>
        <dbReference type="EMBL" id="MBA8847985.1"/>
    </source>
</evidence>
<evidence type="ECO:0000259" key="8">
    <source>
        <dbReference type="PROSITE" id="PS51100"/>
    </source>
</evidence>
<name>A0A839EF96_9MICO</name>
<keyword evidence="5" id="KW-0598">Phosphotransferase system</keyword>
<dbReference type="GO" id="GO:0009401">
    <property type="term" value="P:phosphoenolpyruvate-dependent sugar phosphotransferase system"/>
    <property type="evidence" value="ECO:0007669"/>
    <property type="project" value="UniProtKB-KW"/>
</dbReference>
<dbReference type="InterPro" id="IPR013012">
    <property type="entry name" value="PTS_EIIB_3"/>
</dbReference>
<keyword evidence="6" id="KW-0418">Kinase</keyword>
<evidence type="ECO:0000256" key="5">
    <source>
        <dbReference type="ARBA" id="ARBA00022683"/>
    </source>
</evidence>
<keyword evidence="4" id="KW-0808">Transferase</keyword>
<evidence type="ECO:0000256" key="3">
    <source>
        <dbReference type="ARBA" id="ARBA00022597"/>
    </source>
</evidence>
<keyword evidence="3" id="KW-0762">Sugar transport</keyword>
<feature type="domain" description="PTS EIIB type-3" evidence="8">
    <location>
        <begin position="2"/>
        <end position="102"/>
    </location>
</feature>
<dbReference type="GO" id="GO:0008982">
    <property type="term" value="F:protein-N(PI)-phosphohistidine-sugar phosphotransferase activity"/>
    <property type="evidence" value="ECO:0007669"/>
    <property type="project" value="InterPro"/>
</dbReference>
<protein>
    <submittedName>
        <fullName evidence="9">PTS system cellobiose-specific IIB component</fullName>
    </submittedName>
</protein>
<reference evidence="9 10" key="1">
    <citation type="submission" date="2020-07" db="EMBL/GenBank/DDBJ databases">
        <title>Sequencing the genomes of 1000 actinobacteria strains.</title>
        <authorList>
            <person name="Klenk H.-P."/>
        </authorList>
    </citation>
    <scope>NUCLEOTIDE SEQUENCE [LARGE SCALE GENOMIC DNA]</scope>
    <source>
        <strain evidence="9 10">DSM 19663</strain>
    </source>
</reference>
<comment type="caution">
    <text evidence="9">The sequence shown here is derived from an EMBL/GenBank/DDBJ whole genome shotgun (WGS) entry which is preliminary data.</text>
</comment>
<evidence type="ECO:0000256" key="2">
    <source>
        <dbReference type="ARBA" id="ARBA00022553"/>
    </source>
</evidence>
<evidence type="ECO:0000256" key="4">
    <source>
        <dbReference type="ARBA" id="ARBA00022679"/>
    </source>
</evidence>
<feature type="modified residue" description="Phosphocysteine; by EIIA" evidence="7">
    <location>
        <position position="9"/>
    </location>
</feature>